<feature type="binding site" evidence="6">
    <location>
        <position position="100"/>
    </location>
    <ligand>
        <name>Mg(2+)</name>
        <dbReference type="ChEBI" id="CHEBI:18420"/>
        <label>1</label>
        <note>catalytic</note>
    </ligand>
</feature>
<dbReference type="Pfam" id="PF00459">
    <property type="entry name" value="Inositol_P"/>
    <property type="match status" value="1"/>
</dbReference>
<dbReference type="CDD" id="cd01638">
    <property type="entry name" value="CysQ"/>
    <property type="match status" value="1"/>
</dbReference>
<dbReference type="PANTHER" id="PTHR43028:SF5">
    <property type="entry name" value="3'(2'),5'-BISPHOSPHATE NUCLEOTIDASE 1"/>
    <property type="match status" value="1"/>
</dbReference>
<dbReference type="AlphaFoldDB" id="A0AAW2ZMQ2"/>
<name>A0AAW2ZMQ2_9EUKA</name>
<dbReference type="Gene3D" id="3.30.540.10">
    <property type="entry name" value="Fructose-1,6-Bisphosphatase, subunit A, domain 1"/>
    <property type="match status" value="1"/>
</dbReference>
<dbReference type="GO" id="GO:0008441">
    <property type="term" value="F:3'(2'),5'-bisphosphate nucleotidase activity"/>
    <property type="evidence" value="ECO:0007669"/>
    <property type="project" value="UniProtKB-EC"/>
</dbReference>
<feature type="binding site" evidence="6">
    <location>
        <position position="103"/>
    </location>
    <ligand>
        <name>Mg(2+)</name>
        <dbReference type="ChEBI" id="CHEBI:18420"/>
        <label>1</label>
        <note>catalytic</note>
    </ligand>
</feature>
<keyword evidence="6" id="KW-0479">Metal-binding</keyword>
<dbReference type="GO" id="GO:0046854">
    <property type="term" value="P:phosphatidylinositol phosphate biosynthetic process"/>
    <property type="evidence" value="ECO:0007669"/>
    <property type="project" value="InterPro"/>
</dbReference>
<comment type="caution">
    <text evidence="7">The sequence shown here is derived from an EMBL/GenBank/DDBJ whole genome shotgun (WGS) entry which is preliminary data.</text>
</comment>
<evidence type="ECO:0000256" key="4">
    <source>
        <dbReference type="ARBA" id="ARBA00041815"/>
    </source>
</evidence>
<dbReference type="InterPro" id="IPR050725">
    <property type="entry name" value="CysQ/Inositol_MonoPase"/>
</dbReference>
<dbReference type="InterPro" id="IPR020550">
    <property type="entry name" value="Inositol_monophosphatase_CS"/>
</dbReference>
<dbReference type="PROSITE" id="PS00630">
    <property type="entry name" value="IMP_2"/>
    <property type="match status" value="1"/>
</dbReference>
<dbReference type="PANTHER" id="PTHR43028">
    <property type="entry name" value="3'(2'),5'-BISPHOSPHATE NUCLEOTIDASE 1"/>
    <property type="match status" value="1"/>
</dbReference>
<dbReference type="InterPro" id="IPR000760">
    <property type="entry name" value="Inositol_monophosphatase-like"/>
</dbReference>
<dbReference type="PRINTS" id="PR00377">
    <property type="entry name" value="IMPHPHTASES"/>
</dbReference>
<feature type="binding site" evidence="6">
    <location>
        <position position="81"/>
    </location>
    <ligand>
        <name>Mg(2+)</name>
        <dbReference type="ChEBI" id="CHEBI:18420"/>
        <label>1</label>
        <note>catalytic</note>
    </ligand>
</feature>
<dbReference type="EMBL" id="JAOPGA020001708">
    <property type="protein sequence ID" value="KAL0490663.1"/>
    <property type="molecule type" value="Genomic_DNA"/>
</dbReference>
<evidence type="ECO:0000313" key="7">
    <source>
        <dbReference type="EMBL" id="KAL0490663.1"/>
    </source>
</evidence>
<evidence type="ECO:0000256" key="6">
    <source>
        <dbReference type="PIRSR" id="PIRSR600760-2"/>
    </source>
</evidence>
<dbReference type="Proteomes" id="UP001431209">
    <property type="component" value="Unassembled WGS sequence"/>
</dbReference>
<evidence type="ECO:0000256" key="2">
    <source>
        <dbReference type="ARBA" id="ARBA00012633"/>
    </source>
</evidence>
<organism evidence="7 8">
    <name type="scientific">Acrasis kona</name>
    <dbReference type="NCBI Taxonomy" id="1008807"/>
    <lineage>
        <taxon>Eukaryota</taxon>
        <taxon>Discoba</taxon>
        <taxon>Heterolobosea</taxon>
        <taxon>Tetramitia</taxon>
        <taxon>Eutetramitia</taxon>
        <taxon>Acrasidae</taxon>
        <taxon>Acrasis</taxon>
    </lineage>
</organism>
<gene>
    <name evidence="7" type="ORF">AKO1_003983</name>
</gene>
<dbReference type="SUPFAM" id="SSF56655">
    <property type="entry name" value="Carbohydrate phosphatase"/>
    <property type="match status" value="1"/>
</dbReference>
<keyword evidence="6" id="KW-0460">Magnesium</keyword>
<proteinExistence type="inferred from homology"/>
<evidence type="ECO:0000256" key="1">
    <source>
        <dbReference type="ARBA" id="ARBA00009759"/>
    </source>
</evidence>
<feature type="binding site" evidence="6">
    <location>
        <position position="236"/>
    </location>
    <ligand>
        <name>Mg(2+)</name>
        <dbReference type="ChEBI" id="CHEBI:18420"/>
        <label>1</label>
        <note>catalytic</note>
    </ligand>
</feature>
<comment type="similarity">
    <text evidence="1">Belongs to the inositol monophosphatase superfamily.</text>
</comment>
<comment type="cofactor">
    <cofactor evidence="6">
        <name>Mg(2+)</name>
        <dbReference type="ChEBI" id="CHEBI:18420"/>
    </cofactor>
</comment>
<dbReference type="EC" id="3.1.3.7" evidence="2"/>
<dbReference type="Gene3D" id="3.40.190.80">
    <property type="match status" value="1"/>
</dbReference>
<feature type="binding site" evidence="6">
    <location>
        <position position="102"/>
    </location>
    <ligand>
        <name>Mg(2+)</name>
        <dbReference type="ChEBI" id="CHEBI:18420"/>
        <label>1</label>
        <note>catalytic</note>
    </ligand>
</feature>
<keyword evidence="8" id="KW-1185">Reference proteome</keyword>
<dbReference type="GO" id="GO:0046872">
    <property type="term" value="F:metal ion binding"/>
    <property type="evidence" value="ECO:0007669"/>
    <property type="project" value="UniProtKB-KW"/>
</dbReference>
<protein>
    <recommendedName>
        <fullName evidence="3">3'(2'),5'-bisphosphate nucleotidase 1</fullName>
        <ecNumber evidence="2">3.1.3.7</ecNumber>
    </recommendedName>
    <alternativeName>
        <fullName evidence="4">Bisphosphate 3'-nucleotidase 1</fullName>
    </alternativeName>
    <alternativeName>
        <fullName evidence="5">Inositol-polyphosphate 1-phosphatase</fullName>
    </alternativeName>
</protein>
<evidence type="ECO:0000256" key="5">
    <source>
        <dbReference type="ARBA" id="ARBA00044554"/>
    </source>
</evidence>
<evidence type="ECO:0000313" key="8">
    <source>
        <dbReference type="Proteomes" id="UP001431209"/>
    </source>
</evidence>
<evidence type="ECO:0000256" key="3">
    <source>
        <dbReference type="ARBA" id="ARBA00040342"/>
    </source>
</evidence>
<accession>A0AAW2ZMQ2</accession>
<sequence length="299" mass="33253">MQIYKRTFGTLTKHLYESIDIAYKAGSVAQEFCIKRSIHDNGIKVTKKEDTSPVTEVDKQLNEIIVNHLSKQFTDARVVGEESDLSTLEDVSKGMVFFVDPIDGTKEFIQNNGQWSVMIGLALDGEAHLGVVYIPSSDEMFFAVHGHGSYMMKSQISTEPEQRVAEPLCANNITDPSKVINLASRSHYDSRVELLMKKINANKQIQIGSFGIKAAYIASGRADMYVQASGKTSYWDTCGPEVILAEAGAVLLNYKKKRIKYEGTNTRNVDAMIAAPTSIIDKLHEAMCEVYDLKVEPKL</sequence>
<reference evidence="7 8" key="1">
    <citation type="submission" date="2024-03" db="EMBL/GenBank/DDBJ databases">
        <title>The Acrasis kona genome and developmental transcriptomes reveal deep origins of eukaryotic multicellular pathways.</title>
        <authorList>
            <person name="Sheikh S."/>
            <person name="Fu C.-J."/>
            <person name="Brown M.W."/>
            <person name="Baldauf S.L."/>
        </authorList>
    </citation>
    <scope>NUCLEOTIDE SEQUENCE [LARGE SCALE GENOMIC DNA]</scope>
    <source>
        <strain evidence="7 8">ATCC MYA-3509</strain>
    </source>
</reference>